<gene>
    <name evidence="1" type="ORF">CLTEP_04450</name>
</gene>
<dbReference type="EMBL" id="LTBA01000002">
    <property type="protein sequence ID" value="KYH35506.1"/>
    <property type="molecule type" value="Genomic_DNA"/>
</dbReference>
<proteinExistence type="predicted"/>
<organism evidence="1 2">
    <name type="scientific">Clostridium tepidiprofundi DSM 19306</name>
    <dbReference type="NCBI Taxonomy" id="1121338"/>
    <lineage>
        <taxon>Bacteria</taxon>
        <taxon>Bacillati</taxon>
        <taxon>Bacillota</taxon>
        <taxon>Clostridia</taxon>
        <taxon>Eubacteriales</taxon>
        <taxon>Clostridiaceae</taxon>
        <taxon>Clostridium</taxon>
    </lineage>
</organism>
<evidence type="ECO:0000313" key="2">
    <source>
        <dbReference type="Proteomes" id="UP000075531"/>
    </source>
</evidence>
<name>A0A151B6I0_9CLOT</name>
<dbReference type="AlphaFoldDB" id="A0A151B6I0"/>
<reference evidence="1 2" key="1">
    <citation type="submission" date="2016-02" db="EMBL/GenBank/DDBJ databases">
        <title>Genome sequence of Clostridium tepidiprofundi DSM 19306.</title>
        <authorList>
            <person name="Poehlein A."/>
            <person name="Daniel R."/>
        </authorList>
    </citation>
    <scope>NUCLEOTIDE SEQUENCE [LARGE SCALE GENOMIC DNA]</scope>
    <source>
        <strain evidence="1 2">DSM 19306</strain>
    </source>
</reference>
<dbReference type="Proteomes" id="UP000075531">
    <property type="component" value="Unassembled WGS sequence"/>
</dbReference>
<protein>
    <submittedName>
        <fullName evidence="1">Uncharacterized protein</fullName>
    </submittedName>
</protein>
<accession>A0A151B6I0</accession>
<comment type="caution">
    <text evidence="1">The sequence shown here is derived from an EMBL/GenBank/DDBJ whole genome shotgun (WGS) entry which is preliminary data.</text>
</comment>
<dbReference type="PATRIC" id="fig|1121338.3.peg.450"/>
<sequence>MQYAEIFIVNINKKYMILNIYIAYYELIQIEGFYNN</sequence>
<keyword evidence="2" id="KW-1185">Reference proteome</keyword>
<evidence type="ECO:0000313" key="1">
    <source>
        <dbReference type="EMBL" id="KYH35506.1"/>
    </source>
</evidence>